<proteinExistence type="predicted"/>
<protein>
    <submittedName>
        <fullName evidence="2">Thiamine transporter ThiT</fullName>
    </submittedName>
</protein>
<dbReference type="EMBL" id="LTDM01000018">
    <property type="protein sequence ID" value="OLS02756.1"/>
    <property type="molecule type" value="Genomic_DNA"/>
</dbReference>
<feature type="transmembrane region" description="Helical" evidence="1">
    <location>
        <begin position="128"/>
        <end position="150"/>
    </location>
</feature>
<sequence>MKIEIILAIVLTLALFTISIIKLKDFKFTSKSLTRIAIMAAITILLYMIKLVPFPQGGGFSLLSVLPIMILSIVFGIPEGLLCAIIVASLQAILKPPLFPLQLPLDYFGVMMTIAFTPIFGTNKKTSIILGATLAGLLSTWFSVLSGVIFFSQFAPEGMNVWKYSIGYNFFGYGVEVLLSIIVLNVLPMKNLKQILQR</sequence>
<feature type="transmembrane region" description="Helical" evidence="1">
    <location>
        <begin position="65"/>
        <end position="93"/>
    </location>
</feature>
<dbReference type="InterPro" id="IPR012651">
    <property type="entry name" value="Thia_Transptr_ThiT"/>
</dbReference>
<feature type="transmembrane region" description="Helical" evidence="1">
    <location>
        <begin position="105"/>
        <end position="121"/>
    </location>
</feature>
<name>A0A1U7M649_TISCR</name>
<accession>A0A1U7M649</accession>
<dbReference type="Gene3D" id="1.10.1760.20">
    <property type="match status" value="1"/>
</dbReference>
<comment type="caution">
    <text evidence="2">The sequence shown here is derived from an EMBL/GenBank/DDBJ whole genome shotgun (WGS) entry which is preliminary data.</text>
</comment>
<reference evidence="2 3" key="1">
    <citation type="submission" date="2016-02" db="EMBL/GenBank/DDBJ databases">
        <title>Genome sequence of Tissierella creatinophila DSM 6911.</title>
        <authorList>
            <person name="Poehlein A."/>
            <person name="Daniel R."/>
        </authorList>
    </citation>
    <scope>NUCLEOTIDE SEQUENCE [LARGE SCALE GENOMIC DNA]</scope>
    <source>
        <strain evidence="2 3">DSM 6911</strain>
    </source>
</reference>
<keyword evidence="3" id="KW-1185">Reference proteome</keyword>
<evidence type="ECO:0000313" key="3">
    <source>
        <dbReference type="Proteomes" id="UP000186112"/>
    </source>
</evidence>
<dbReference type="OrthoDB" id="9795813at2"/>
<organism evidence="2 3">
    <name type="scientific">Tissierella creatinophila DSM 6911</name>
    <dbReference type="NCBI Taxonomy" id="1123403"/>
    <lineage>
        <taxon>Bacteria</taxon>
        <taxon>Bacillati</taxon>
        <taxon>Bacillota</taxon>
        <taxon>Tissierellia</taxon>
        <taxon>Tissierellales</taxon>
        <taxon>Tissierellaceae</taxon>
        <taxon>Tissierella</taxon>
    </lineage>
</organism>
<dbReference type="GO" id="GO:0015234">
    <property type="term" value="F:thiamine transmembrane transporter activity"/>
    <property type="evidence" value="ECO:0007669"/>
    <property type="project" value="InterPro"/>
</dbReference>
<keyword evidence="1" id="KW-0472">Membrane</keyword>
<evidence type="ECO:0000256" key="1">
    <source>
        <dbReference type="SAM" id="Phobius"/>
    </source>
</evidence>
<keyword evidence="1" id="KW-0812">Transmembrane</keyword>
<dbReference type="AlphaFoldDB" id="A0A1U7M649"/>
<dbReference type="GO" id="GO:0005886">
    <property type="term" value="C:plasma membrane"/>
    <property type="evidence" value="ECO:0007669"/>
    <property type="project" value="InterPro"/>
</dbReference>
<dbReference type="Pfam" id="PF09515">
    <property type="entry name" value="Thia_YuaJ"/>
    <property type="match status" value="1"/>
</dbReference>
<dbReference type="RefSeq" id="WP_084191875.1">
    <property type="nucleotide sequence ID" value="NZ_LTDM01000018.1"/>
</dbReference>
<evidence type="ECO:0000313" key="2">
    <source>
        <dbReference type="EMBL" id="OLS02756.1"/>
    </source>
</evidence>
<feature type="transmembrane region" description="Helical" evidence="1">
    <location>
        <begin position="33"/>
        <end position="53"/>
    </location>
</feature>
<keyword evidence="1" id="KW-1133">Transmembrane helix</keyword>
<feature type="transmembrane region" description="Helical" evidence="1">
    <location>
        <begin position="170"/>
        <end position="188"/>
    </location>
</feature>
<dbReference type="Proteomes" id="UP000186112">
    <property type="component" value="Unassembled WGS sequence"/>
</dbReference>
<gene>
    <name evidence="2" type="primary">thiT</name>
    <name evidence="2" type="ORF">TICRE_12410</name>
</gene>